<evidence type="ECO:0000256" key="6">
    <source>
        <dbReference type="ARBA" id="ARBA00022729"/>
    </source>
</evidence>
<dbReference type="EC" id="3.1.1.74" evidence="3 12"/>
<name>A0A6A6U7K6_9PEZI</name>
<sequence length="238" mass="24102">MRSSHLLALAGCAAAVPLTLPNAFPVLSFPILRTRSSKASAPAAHTTCTPQPSTGGNTENGVVNKNCCTDVTVIFARGTVEPGNVGYFTGPPFIAALRKQIGASRVTVQGVEYPATTTTLATGGGVGPANMAADVKQALLQCPNTKIVLSGYSQGGEVVHNAFKQGITASQIAAAVMFGDPYNGQSVGGLAPAVVKEYCAAGDVICNGSGSFVITEAHLSYANDASDAAAFIVKTLGL</sequence>
<organism evidence="15 16">
    <name type="scientific">Microthyrium microscopicum</name>
    <dbReference type="NCBI Taxonomy" id="703497"/>
    <lineage>
        <taxon>Eukaryota</taxon>
        <taxon>Fungi</taxon>
        <taxon>Dikarya</taxon>
        <taxon>Ascomycota</taxon>
        <taxon>Pezizomycotina</taxon>
        <taxon>Dothideomycetes</taxon>
        <taxon>Dothideomycetes incertae sedis</taxon>
        <taxon>Microthyriales</taxon>
        <taxon>Microthyriaceae</taxon>
        <taxon>Microthyrium</taxon>
    </lineage>
</organism>
<comment type="catalytic activity">
    <reaction evidence="9 12">
        <text>cutin + H2O = cutin monomers.</text>
        <dbReference type="EC" id="3.1.1.74"/>
    </reaction>
</comment>
<feature type="disulfide bond" evidence="11">
    <location>
        <begin position="199"/>
        <end position="206"/>
    </location>
</feature>
<evidence type="ECO:0000313" key="16">
    <source>
        <dbReference type="Proteomes" id="UP000799302"/>
    </source>
</evidence>
<dbReference type="PANTHER" id="PTHR48250:SF2">
    <property type="entry name" value="CUTINASE"/>
    <property type="match status" value="1"/>
</dbReference>
<keyword evidence="8 11" id="KW-1015">Disulfide bond</keyword>
<dbReference type="GO" id="GO:0050525">
    <property type="term" value="F:cutinase activity"/>
    <property type="evidence" value="ECO:0007669"/>
    <property type="project" value="UniProtKB-UniRule"/>
</dbReference>
<feature type="region of interest" description="Disordered" evidence="13">
    <location>
        <begin position="40"/>
        <end position="61"/>
    </location>
</feature>
<evidence type="ECO:0000256" key="7">
    <source>
        <dbReference type="ARBA" id="ARBA00022801"/>
    </source>
</evidence>
<feature type="active site" evidence="10">
    <location>
        <position position="203"/>
    </location>
</feature>
<keyword evidence="5 12" id="KW-0964">Secreted</keyword>
<dbReference type="PROSITE" id="PS00155">
    <property type="entry name" value="CUTINASE_1"/>
    <property type="match status" value="1"/>
</dbReference>
<comment type="subcellular location">
    <subcellularLocation>
        <location evidence="1 12">Secreted</location>
    </subcellularLocation>
</comment>
<keyword evidence="4 12" id="KW-0719">Serine esterase</keyword>
<feature type="active site" description="Proton donor/acceptor" evidence="10">
    <location>
        <position position="218"/>
    </location>
</feature>
<evidence type="ECO:0000256" key="11">
    <source>
        <dbReference type="PIRSR" id="PIRSR611150-2"/>
    </source>
</evidence>
<reference evidence="15" key="1">
    <citation type="journal article" date="2020" name="Stud. Mycol.">
        <title>101 Dothideomycetes genomes: a test case for predicting lifestyles and emergence of pathogens.</title>
        <authorList>
            <person name="Haridas S."/>
            <person name="Albert R."/>
            <person name="Binder M."/>
            <person name="Bloem J."/>
            <person name="Labutti K."/>
            <person name="Salamov A."/>
            <person name="Andreopoulos B."/>
            <person name="Baker S."/>
            <person name="Barry K."/>
            <person name="Bills G."/>
            <person name="Bluhm B."/>
            <person name="Cannon C."/>
            <person name="Castanera R."/>
            <person name="Culley D."/>
            <person name="Daum C."/>
            <person name="Ezra D."/>
            <person name="Gonzalez J."/>
            <person name="Henrissat B."/>
            <person name="Kuo A."/>
            <person name="Liang C."/>
            <person name="Lipzen A."/>
            <person name="Lutzoni F."/>
            <person name="Magnuson J."/>
            <person name="Mondo S."/>
            <person name="Nolan M."/>
            <person name="Ohm R."/>
            <person name="Pangilinan J."/>
            <person name="Park H.-J."/>
            <person name="Ramirez L."/>
            <person name="Alfaro M."/>
            <person name="Sun H."/>
            <person name="Tritt A."/>
            <person name="Yoshinaga Y."/>
            <person name="Zwiers L.-H."/>
            <person name="Turgeon B."/>
            <person name="Goodwin S."/>
            <person name="Spatafora J."/>
            <person name="Crous P."/>
            <person name="Grigoriev I."/>
        </authorList>
    </citation>
    <scope>NUCLEOTIDE SEQUENCE</scope>
    <source>
        <strain evidence="15">CBS 115976</strain>
    </source>
</reference>
<dbReference type="InterPro" id="IPR043580">
    <property type="entry name" value="CUTINASE_1"/>
</dbReference>
<evidence type="ECO:0000256" key="1">
    <source>
        <dbReference type="ARBA" id="ARBA00004613"/>
    </source>
</evidence>
<dbReference type="InterPro" id="IPR029058">
    <property type="entry name" value="AB_hydrolase_fold"/>
</dbReference>
<proteinExistence type="inferred from homology"/>
<dbReference type="SUPFAM" id="SSF53474">
    <property type="entry name" value="alpha/beta-Hydrolases"/>
    <property type="match status" value="1"/>
</dbReference>
<evidence type="ECO:0000256" key="5">
    <source>
        <dbReference type="ARBA" id="ARBA00022525"/>
    </source>
</evidence>
<keyword evidence="16" id="KW-1185">Reference proteome</keyword>
<feature type="active site" description="Nucleophile" evidence="10">
    <location>
        <position position="153"/>
    </location>
</feature>
<evidence type="ECO:0000256" key="3">
    <source>
        <dbReference type="ARBA" id="ARBA00013095"/>
    </source>
</evidence>
<accession>A0A6A6U7K6</accession>
<keyword evidence="7 12" id="KW-0378">Hydrolase</keyword>
<evidence type="ECO:0000256" key="13">
    <source>
        <dbReference type="SAM" id="MobiDB-lite"/>
    </source>
</evidence>
<evidence type="ECO:0000256" key="12">
    <source>
        <dbReference type="RuleBase" id="RU361263"/>
    </source>
</evidence>
<dbReference type="AlphaFoldDB" id="A0A6A6U7K6"/>
<evidence type="ECO:0000256" key="4">
    <source>
        <dbReference type="ARBA" id="ARBA00022487"/>
    </source>
</evidence>
<dbReference type="OrthoDB" id="2975078at2759"/>
<dbReference type="GO" id="GO:0005576">
    <property type="term" value="C:extracellular region"/>
    <property type="evidence" value="ECO:0007669"/>
    <property type="project" value="UniProtKB-SubCell"/>
</dbReference>
<keyword evidence="6 14" id="KW-0732">Signal</keyword>
<dbReference type="InterPro" id="IPR000675">
    <property type="entry name" value="Cutinase/axe"/>
</dbReference>
<evidence type="ECO:0000313" key="15">
    <source>
        <dbReference type="EMBL" id="KAF2667078.1"/>
    </source>
</evidence>
<feature type="chain" id="PRO_5025403920" description="Cutinase" evidence="14">
    <location>
        <begin position="16"/>
        <end position="238"/>
    </location>
</feature>
<protein>
    <recommendedName>
        <fullName evidence="3 12">Cutinase</fullName>
        <ecNumber evidence="3 12">3.1.1.74</ecNumber>
    </recommendedName>
</protein>
<dbReference type="InterPro" id="IPR011150">
    <property type="entry name" value="Cutinase_monf"/>
</dbReference>
<evidence type="ECO:0000256" key="10">
    <source>
        <dbReference type="PIRSR" id="PIRSR611150-1"/>
    </source>
</evidence>
<evidence type="ECO:0000256" key="8">
    <source>
        <dbReference type="ARBA" id="ARBA00023157"/>
    </source>
</evidence>
<dbReference type="EMBL" id="MU004238">
    <property type="protein sequence ID" value="KAF2667078.1"/>
    <property type="molecule type" value="Genomic_DNA"/>
</dbReference>
<feature type="signal peptide" evidence="14">
    <location>
        <begin position="1"/>
        <end position="15"/>
    </location>
</feature>
<dbReference type="Gene3D" id="3.40.50.1820">
    <property type="entry name" value="alpha/beta hydrolase"/>
    <property type="match status" value="1"/>
</dbReference>
<dbReference type="PANTHER" id="PTHR48250">
    <property type="entry name" value="CUTINASE 2-RELATED"/>
    <property type="match status" value="1"/>
</dbReference>
<dbReference type="PRINTS" id="PR00129">
    <property type="entry name" value="CUTINASE"/>
</dbReference>
<dbReference type="Pfam" id="PF01083">
    <property type="entry name" value="Cutinase"/>
    <property type="match status" value="1"/>
</dbReference>
<evidence type="ECO:0000256" key="2">
    <source>
        <dbReference type="ARBA" id="ARBA00007534"/>
    </source>
</evidence>
<gene>
    <name evidence="15" type="ORF">BT63DRAFT_458040</name>
</gene>
<comment type="similarity">
    <text evidence="2 12">Belongs to the cutinase family.</text>
</comment>
<feature type="disulfide bond" evidence="11">
    <location>
        <begin position="68"/>
        <end position="142"/>
    </location>
</feature>
<evidence type="ECO:0000256" key="14">
    <source>
        <dbReference type="SAM" id="SignalP"/>
    </source>
</evidence>
<feature type="compositionally biased region" description="Polar residues" evidence="13">
    <location>
        <begin position="46"/>
        <end position="61"/>
    </location>
</feature>
<dbReference type="GO" id="GO:0016052">
    <property type="term" value="P:carbohydrate catabolic process"/>
    <property type="evidence" value="ECO:0007669"/>
    <property type="project" value="TreeGrafter"/>
</dbReference>
<evidence type="ECO:0000256" key="9">
    <source>
        <dbReference type="ARBA" id="ARBA00034045"/>
    </source>
</evidence>
<dbReference type="Proteomes" id="UP000799302">
    <property type="component" value="Unassembled WGS sequence"/>
</dbReference>
<dbReference type="SMART" id="SM01110">
    <property type="entry name" value="Cutinase"/>
    <property type="match status" value="1"/>
</dbReference>
<comment type="function">
    <text evidence="12">Catalyzes the hydrolysis of complex carboxylic polyesters found in the cell wall of plants. Degrades cutin, a macromolecule that forms the structure of the plant cuticle.</text>
</comment>